<dbReference type="Pfam" id="PF00465">
    <property type="entry name" value="Fe-ADH"/>
    <property type="match status" value="1"/>
</dbReference>
<feature type="domain" description="Fe-containing alcohol dehydrogenase-like C-terminal" evidence="5">
    <location>
        <begin position="190"/>
        <end position="390"/>
    </location>
</feature>
<dbReference type="CDD" id="cd08551">
    <property type="entry name" value="Fe-ADH"/>
    <property type="match status" value="1"/>
</dbReference>
<evidence type="ECO:0000259" key="5">
    <source>
        <dbReference type="Pfam" id="PF25137"/>
    </source>
</evidence>
<organism evidence="6 7">
    <name type="scientific">Paenibacillus rhizosphaerae</name>
    <dbReference type="NCBI Taxonomy" id="297318"/>
    <lineage>
        <taxon>Bacteria</taxon>
        <taxon>Bacillati</taxon>
        <taxon>Bacillota</taxon>
        <taxon>Bacilli</taxon>
        <taxon>Bacillales</taxon>
        <taxon>Paenibacillaceae</taxon>
        <taxon>Paenibacillus</taxon>
    </lineage>
</organism>
<dbReference type="Proteomes" id="UP000517523">
    <property type="component" value="Unassembled WGS sequence"/>
</dbReference>
<dbReference type="AlphaFoldDB" id="A0A839THP9"/>
<reference evidence="6 7" key="1">
    <citation type="submission" date="2020-08" db="EMBL/GenBank/DDBJ databases">
        <title>Genomic Encyclopedia of Type Strains, Phase III (KMG-III): the genomes of soil and plant-associated and newly described type strains.</title>
        <authorList>
            <person name="Whitman W."/>
        </authorList>
    </citation>
    <scope>NUCLEOTIDE SEQUENCE [LARGE SCALE GENOMIC DNA]</scope>
    <source>
        <strain evidence="6 7">CECT 5831</strain>
    </source>
</reference>
<dbReference type="PANTHER" id="PTHR11496">
    <property type="entry name" value="ALCOHOL DEHYDROGENASE"/>
    <property type="match status" value="1"/>
</dbReference>
<dbReference type="FunFam" id="3.40.50.1970:FF:000003">
    <property type="entry name" value="Alcohol dehydrogenase, iron-containing"/>
    <property type="match status" value="1"/>
</dbReference>
<dbReference type="PANTHER" id="PTHR11496:SF102">
    <property type="entry name" value="ALCOHOL DEHYDROGENASE 4"/>
    <property type="match status" value="1"/>
</dbReference>
<dbReference type="InterPro" id="IPR056798">
    <property type="entry name" value="ADH_Fe_C"/>
</dbReference>
<protein>
    <submittedName>
        <fullName evidence="6">Alcohol dehydrogenase class IV</fullName>
    </submittedName>
</protein>
<dbReference type="Pfam" id="PF25137">
    <property type="entry name" value="ADH_Fe_C"/>
    <property type="match status" value="1"/>
</dbReference>
<evidence type="ECO:0000256" key="2">
    <source>
        <dbReference type="ARBA" id="ARBA00023002"/>
    </source>
</evidence>
<dbReference type="SUPFAM" id="SSF56796">
    <property type="entry name" value="Dehydroquinate synthase-like"/>
    <property type="match status" value="1"/>
</dbReference>
<evidence type="ECO:0000313" key="7">
    <source>
        <dbReference type="Proteomes" id="UP000517523"/>
    </source>
</evidence>
<evidence type="ECO:0000256" key="1">
    <source>
        <dbReference type="ARBA" id="ARBA00007358"/>
    </source>
</evidence>
<dbReference type="GO" id="GO:0046872">
    <property type="term" value="F:metal ion binding"/>
    <property type="evidence" value="ECO:0007669"/>
    <property type="project" value="InterPro"/>
</dbReference>
<dbReference type="InterPro" id="IPR018211">
    <property type="entry name" value="ADH_Fe_CS"/>
</dbReference>
<dbReference type="InterPro" id="IPR039697">
    <property type="entry name" value="Alcohol_dehydrogenase_Fe"/>
</dbReference>
<feature type="domain" description="Alcohol dehydrogenase iron-type/glycerol dehydrogenase GldA" evidence="4">
    <location>
        <begin position="11"/>
        <end position="179"/>
    </location>
</feature>
<evidence type="ECO:0000256" key="3">
    <source>
        <dbReference type="ARBA" id="ARBA00023027"/>
    </source>
</evidence>
<dbReference type="Gene3D" id="1.20.1090.10">
    <property type="entry name" value="Dehydroquinate synthase-like - alpha domain"/>
    <property type="match status" value="1"/>
</dbReference>
<proteinExistence type="inferred from homology"/>
<evidence type="ECO:0000313" key="6">
    <source>
        <dbReference type="EMBL" id="MBB3126174.1"/>
    </source>
</evidence>
<dbReference type="InterPro" id="IPR001670">
    <property type="entry name" value="ADH_Fe/GldA"/>
</dbReference>
<comment type="similarity">
    <text evidence="1">Belongs to the iron-containing alcohol dehydrogenase family.</text>
</comment>
<keyword evidence="3" id="KW-0520">NAD</keyword>
<keyword evidence="2" id="KW-0560">Oxidoreductase</keyword>
<name>A0A839THP9_9BACL</name>
<evidence type="ECO:0000259" key="4">
    <source>
        <dbReference type="Pfam" id="PF00465"/>
    </source>
</evidence>
<dbReference type="GO" id="GO:0004022">
    <property type="term" value="F:alcohol dehydrogenase (NAD+) activity"/>
    <property type="evidence" value="ECO:0007669"/>
    <property type="project" value="UniProtKB-ARBA"/>
</dbReference>
<dbReference type="PROSITE" id="PS00913">
    <property type="entry name" value="ADH_IRON_1"/>
    <property type="match status" value="1"/>
</dbReference>
<gene>
    <name evidence="6" type="ORF">FHS19_000828</name>
</gene>
<sequence>MAVLFQTAGSILAGGGTFHTVAEQIRKQLGPIQRALIITTQSLRRNGTAEQLQEQLRHSDIAADILGEDILPEPTAAAIEAIHAAIHGEAYEAYIGIGGGSVLDATKLLSVLATNGKPIEDMLGTDNIEHEGIPTVLIPTTSGTGAEVTPNAIVTLPERQLKIGVVSRRLYPRLAVLDPELTLTLPKAVTASTGMDAFTHALESFIGQKANPISDLFALESIRLISGSIVEACEDGSSIRARSAMLYGSAYGGAALAASGTAAVHAMAYPLGGRFGIPHGTANAMLLPHVMEMQLDAIAGRLAQAAAAMRQGMGHAASRDSHARAEAEWALGQIAEWTDQIGIPQNLAEYGVMEQDLPAMALGASEVKRLMDNNPKRFSLEELESIYRKLLPTTKVK</sequence>
<accession>A0A839THP9</accession>
<dbReference type="RefSeq" id="WP_183578910.1">
    <property type="nucleotide sequence ID" value="NZ_JACHXJ010000001.1"/>
</dbReference>
<dbReference type="EMBL" id="JACHXJ010000001">
    <property type="protein sequence ID" value="MBB3126174.1"/>
    <property type="molecule type" value="Genomic_DNA"/>
</dbReference>
<dbReference type="Gene3D" id="3.40.50.1970">
    <property type="match status" value="1"/>
</dbReference>
<comment type="caution">
    <text evidence="6">The sequence shown here is derived from an EMBL/GenBank/DDBJ whole genome shotgun (WGS) entry which is preliminary data.</text>
</comment>